<dbReference type="GO" id="GO:0055085">
    <property type="term" value="P:transmembrane transport"/>
    <property type="evidence" value="ECO:0007669"/>
    <property type="project" value="InterPro"/>
</dbReference>
<protein>
    <submittedName>
        <fullName evidence="3">C4-dicarboxylate ABC transporter substrate-binding protein</fullName>
    </submittedName>
</protein>
<dbReference type="CDD" id="cd13602">
    <property type="entry name" value="PBP2_TRAP_BpDctp6_7"/>
    <property type="match status" value="1"/>
</dbReference>
<dbReference type="NCBIfam" id="NF037995">
    <property type="entry name" value="TRAP_S1"/>
    <property type="match status" value="1"/>
</dbReference>
<dbReference type="EMBL" id="CP030050">
    <property type="protein sequence ID" value="QOZ66168.1"/>
    <property type="molecule type" value="Genomic_DNA"/>
</dbReference>
<keyword evidence="1 2" id="KW-0732">Signal</keyword>
<dbReference type="InterPro" id="IPR038404">
    <property type="entry name" value="TRAP_DctP_sf"/>
</dbReference>
<dbReference type="PANTHER" id="PTHR33376:SF4">
    <property type="entry name" value="SIALIC ACID-BINDING PERIPLASMIC PROTEIN SIAP"/>
    <property type="match status" value="1"/>
</dbReference>
<evidence type="ECO:0000256" key="1">
    <source>
        <dbReference type="ARBA" id="ARBA00022729"/>
    </source>
</evidence>
<organism evidence="3 4">
    <name type="scientific">Bradyrhizobium arachidis</name>
    <dbReference type="NCBI Taxonomy" id="858423"/>
    <lineage>
        <taxon>Bacteria</taxon>
        <taxon>Pseudomonadati</taxon>
        <taxon>Pseudomonadota</taxon>
        <taxon>Alphaproteobacteria</taxon>
        <taxon>Hyphomicrobiales</taxon>
        <taxon>Nitrobacteraceae</taxon>
        <taxon>Bradyrhizobium</taxon>
    </lineage>
</organism>
<feature type="signal peptide" evidence="2">
    <location>
        <begin position="1"/>
        <end position="26"/>
    </location>
</feature>
<dbReference type="KEGG" id="barh:WN72_06940"/>
<dbReference type="PANTHER" id="PTHR33376">
    <property type="match status" value="1"/>
</dbReference>
<evidence type="ECO:0000313" key="4">
    <source>
        <dbReference type="Proteomes" id="UP000594015"/>
    </source>
</evidence>
<feature type="chain" id="PRO_5042055975" evidence="2">
    <location>
        <begin position="27"/>
        <end position="332"/>
    </location>
</feature>
<dbReference type="Pfam" id="PF03480">
    <property type="entry name" value="DctP"/>
    <property type="match status" value="1"/>
</dbReference>
<accession>A0AAE7NMM5</accession>
<gene>
    <name evidence="3" type="ORF">WN72_06940</name>
</gene>
<sequence>MITRRNFTAGAATLLAAGHISTRAQAATTSWDMSTVWPDGNFHTQNAMAFAEEVKKQSGGSVAITVKAGGQLGFKGPEHLRAVRDGLVPLADVLNIQQVGDEPFMGVESIPFQCGSMDELKVLHKYVRPEYEKVAARNNQKILYIVPWPTQYLHLKTKVADVEGLKNIKIRVPDKNAVDMLAVVGMAPVMIPWGETIPALASGAVSGVSTSAVSGVDGKFWEFLKYIYPTNHVWSSQMLTVNLDSWKALSADQQKLVADIAAKMEPGFWANSLKADVDSLNRLKEGGMEVVPVSDAMMTEIRAKTAPQLDAFLKRVPAADKPVRAYLAEMKR</sequence>
<dbReference type="RefSeq" id="WP_092216529.1">
    <property type="nucleotide sequence ID" value="NZ_CP030050.1"/>
</dbReference>
<dbReference type="AlphaFoldDB" id="A0AAE7NMM5"/>
<dbReference type="InterPro" id="IPR018389">
    <property type="entry name" value="DctP_fam"/>
</dbReference>
<name>A0AAE7NMM5_9BRAD</name>
<dbReference type="Proteomes" id="UP000594015">
    <property type="component" value="Chromosome"/>
</dbReference>
<reference evidence="3 4" key="1">
    <citation type="submission" date="2018-06" db="EMBL/GenBank/DDBJ databases">
        <title>Comparative genomics of Bradyrhizobium nodulating Arachidis hypogaea.</title>
        <authorList>
            <person name="Li Y."/>
        </authorList>
    </citation>
    <scope>NUCLEOTIDE SEQUENCE [LARGE SCALE GENOMIC DNA]</scope>
    <source>
        <strain evidence="3 4">CCBAU 051107</strain>
    </source>
</reference>
<proteinExistence type="predicted"/>
<evidence type="ECO:0000313" key="3">
    <source>
        <dbReference type="EMBL" id="QOZ66168.1"/>
    </source>
</evidence>
<evidence type="ECO:0000256" key="2">
    <source>
        <dbReference type="SAM" id="SignalP"/>
    </source>
</evidence>
<dbReference type="Gene3D" id="3.40.190.170">
    <property type="entry name" value="Bacterial extracellular solute-binding protein, family 7"/>
    <property type="match status" value="1"/>
</dbReference>